<keyword evidence="3" id="KW-0804">Transcription</keyword>
<evidence type="ECO:0000256" key="1">
    <source>
        <dbReference type="ARBA" id="ARBA00023015"/>
    </source>
</evidence>
<keyword evidence="6" id="KW-1185">Reference proteome</keyword>
<dbReference type="PROSITE" id="PS00356">
    <property type="entry name" value="HTH_LACI_1"/>
    <property type="match status" value="1"/>
</dbReference>
<evidence type="ECO:0000259" key="4">
    <source>
        <dbReference type="PROSITE" id="PS50932"/>
    </source>
</evidence>
<comment type="caution">
    <text evidence="5">The sequence shown here is derived from an EMBL/GenBank/DDBJ whole genome shotgun (WGS) entry which is preliminary data.</text>
</comment>
<dbReference type="PRINTS" id="PR00036">
    <property type="entry name" value="HTHLACI"/>
</dbReference>
<proteinExistence type="predicted"/>
<gene>
    <name evidence="5" type="ORF">QD47_00590</name>
</gene>
<dbReference type="PANTHER" id="PTHR30146:SF149">
    <property type="entry name" value="HTH-TYPE TRANSCRIPTIONAL REGULATOR EBGR"/>
    <property type="match status" value="1"/>
</dbReference>
<evidence type="ECO:0000256" key="3">
    <source>
        <dbReference type="ARBA" id="ARBA00023163"/>
    </source>
</evidence>
<dbReference type="SUPFAM" id="SSF47413">
    <property type="entry name" value="lambda repressor-like DNA-binding domains"/>
    <property type="match status" value="1"/>
</dbReference>
<reference evidence="5 6" key="1">
    <citation type="submission" date="2014-11" db="EMBL/GenBank/DDBJ databases">
        <title>Draft Genome Sequences of Paenibacillus polymyxa NRRL B-30509 and Paenibacillus terrae NRRL B-30644, Strains from a Poultry Environment that Produce Tridecaptin A and Paenicidins.</title>
        <authorList>
            <person name="van Belkum M.J."/>
            <person name="Lohans C.T."/>
            <person name="Vederas J.C."/>
        </authorList>
    </citation>
    <scope>NUCLEOTIDE SEQUENCE [LARGE SCALE GENOMIC DNA]</scope>
    <source>
        <strain evidence="5 6">NRRL B-30644</strain>
    </source>
</reference>
<dbReference type="GO" id="GO:0000976">
    <property type="term" value="F:transcription cis-regulatory region binding"/>
    <property type="evidence" value="ECO:0007669"/>
    <property type="project" value="TreeGrafter"/>
</dbReference>
<dbReference type="InterPro" id="IPR028082">
    <property type="entry name" value="Peripla_BP_I"/>
</dbReference>
<dbReference type="InterPro" id="IPR010982">
    <property type="entry name" value="Lambda_DNA-bd_dom_sf"/>
</dbReference>
<name>A0A0D7X7T3_9BACL</name>
<dbReference type="RefSeq" id="WP_044644279.1">
    <property type="nucleotide sequence ID" value="NZ_JTHP01000001.1"/>
</dbReference>
<dbReference type="GO" id="GO:0003700">
    <property type="term" value="F:DNA-binding transcription factor activity"/>
    <property type="evidence" value="ECO:0007669"/>
    <property type="project" value="TreeGrafter"/>
</dbReference>
<dbReference type="PANTHER" id="PTHR30146">
    <property type="entry name" value="LACI-RELATED TRANSCRIPTIONAL REPRESSOR"/>
    <property type="match status" value="1"/>
</dbReference>
<evidence type="ECO:0000313" key="6">
    <source>
        <dbReference type="Proteomes" id="UP000032534"/>
    </source>
</evidence>
<evidence type="ECO:0000313" key="5">
    <source>
        <dbReference type="EMBL" id="KJD47486.1"/>
    </source>
</evidence>
<dbReference type="SMART" id="SM00354">
    <property type="entry name" value="HTH_LACI"/>
    <property type="match status" value="1"/>
</dbReference>
<dbReference type="Gene3D" id="3.40.50.2300">
    <property type="match status" value="2"/>
</dbReference>
<dbReference type="AlphaFoldDB" id="A0A0D7X7T3"/>
<dbReference type="Pfam" id="PF13377">
    <property type="entry name" value="Peripla_BP_3"/>
    <property type="match status" value="1"/>
</dbReference>
<dbReference type="EMBL" id="JTHP01000001">
    <property type="protein sequence ID" value="KJD47486.1"/>
    <property type="molecule type" value="Genomic_DNA"/>
</dbReference>
<dbReference type="Pfam" id="PF00356">
    <property type="entry name" value="LacI"/>
    <property type="match status" value="1"/>
</dbReference>
<accession>A0A0D7X7T3</accession>
<evidence type="ECO:0000256" key="2">
    <source>
        <dbReference type="ARBA" id="ARBA00023125"/>
    </source>
</evidence>
<dbReference type="SUPFAM" id="SSF53822">
    <property type="entry name" value="Periplasmic binding protein-like I"/>
    <property type="match status" value="1"/>
</dbReference>
<dbReference type="PROSITE" id="PS50932">
    <property type="entry name" value="HTH_LACI_2"/>
    <property type="match status" value="1"/>
</dbReference>
<sequence>MPTLKDIAQEAEVSISTVSRVLNYDETLSVSEETRRKIFEVAERMKYTTVKRKNGGIGRQPRKKAEGPIRLGMVRWFSAYEELEDPYYLSIRFGVEKECRQSGAHLERIFRGEDLSALKTLSEGLHGLIVLGHFSSKEVERMLELPVPCVFLDYPVERTGADYVVIDLARATAEALDYLLDAGHRHIGYVGMGKDEEAHPSDQTELDARYETFLRYKRQHALCSSNDVHVCGGTAADGFRAMEAAILAGPENLPTAFFVASDSVAIGVLKALEQHQIAVPERISIVGFNDIPTAEYLTPSLTTVKTYTELMGETGVQLLLHTVRNGPNEVGRKVTIPTELMIRNSSGPPFTDSI</sequence>
<dbReference type="OrthoDB" id="43195at2"/>
<dbReference type="InterPro" id="IPR000843">
    <property type="entry name" value="HTH_LacI"/>
</dbReference>
<organism evidence="5 6">
    <name type="scientific">Paenibacillus terrae</name>
    <dbReference type="NCBI Taxonomy" id="159743"/>
    <lineage>
        <taxon>Bacteria</taxon>
        <taxon>Bacillati</taxon>
        <taxon>Bacillota</taxon>
        <taxon>Bacilli</taxon>
        <taxon>Bacillales</taxon>
        <taxon>Paenibacillaceae</taxon>
        <taxon>Paenibacillus</taxon>
    </lineage>
</organism>
<keyword evidence="2" id="KW-0238">DNA-binding</keyword>
<dbReference type="InterPro" id="IPR046335">
    <property type="entry name" value="LacI/GalR-like_sensor"/>
</dbReference>
<dbReference type="PATRIC" id="fig|159743.3.peg.136"/>
<dbReference type="CDD" id="cd01392">
    <property type="entry name" value="HTH_LacI"/>
    <property type="match status" value="1"/>
</dbReference>
<dbReference type="Gene3D" id="1.10.260.40">
    <property type="entry name" value="lambda repressor-like DNA-binding domains"/>
    <property type="match status" value="1"/>
</dbReference>
<keyword evidence="1" id="KW-0805">Transcription regulation</keyword>
<dbReference type="Proteomes" id="UP000032534">
    <property type="component" value="Unassembled WGS sequence"/>
</dbReference>
<protein>
    <submittedName>
        <fullName evidence="5">Transcriptional regulator</fullName>
    </submittedName>
</protein>
<dbReference type="CDD" id="cd01544">
    <property type="entry name" value="PBP1_GalR"/>
    <property type="match status" value="1"/>
</dbReference>
<feature type="domain" description="HTH lacI-type" evidence="4">
    <location>
        <begin position="2"/>
        <end position="48"/>
    </location>
</feature>